<keyword evidence="5" id="KW-1185">Reference proteome</keyword>
<comment type="cofactor">
    <cofactor evidence="1">
        <name>Mg(2+)</name>
        <dbReference type="ChEBI" id="CHEBI:18420"/>
    </cofactor>
</comment>
<evidence type="ECO:0000259" key="3">
    <source>
        <dbReference type="PROSITE" id="PS50887"/>
    </source>
</evidence>
<dbReference type="InterPro" id="IPR001633">
    <property type="entry name" value="EAL_dom"/>
</dbReference>
<dbReference type="Gene3D" id="3.20.20.450">
    <property type="entry name" value="EAL domain"/>
    <property type="match status" value="1"/>
</dbReference>
<dbReference type="PROSITE" id="PS50883">
    <property type="entry name" value="EAL"/>
    <property type="match status" value="1"/>
</dbReference>
<dbReference type="NCBIfam" id="TIGR00254">
    <property type="entry name" value="GGDEF"/>
    <property type="match status" value="1"/>
</dbReference>
<dbReference type="CDD" id="cd01948">
    <property type="entry name" value="EAL"/>
    <property type="match status" value="1"/>
</dbReference>
<sequence>MYDEAIRTLFRLMRNLITTIFLIAVNILTSTYAASPVSFSEQERAFLSSIKEINLCVGPDSMPLDDIVRGSHTGINAEYMKIFENILDTPIRLVITNNWNESLDFVKQGKCDIISLASKTPQRESYLTFTETYVNIPFVVVTTQEKFFVSKMSDLVDQELGVRRGYAYVDLLKNRFPKIKLVEFETLHDGLDMVNRGKIFGYLSGLHIVGYAIQTGGYTNLKINGQFDELSTIQLGIGVRKEMAPLRDIFNKAIAAIDPEDKKRIDSSWLTVRYEIVEDYQRIIQLAIAASIILIFLAYRQFHLRKHNVQLAEREKEIWNQANFDFLTGLPNRRLFQDRLAQKISRISRKGEPFALVLIDLDEFKEVNDTLGHDQGDQLLIEASERIKSCLRQSDTLARLGGDEFVVILNDINRDGGVETVAQKILNSLKAPFRLKENAFISASVGITLCPKDSKDMVEILKNADQAMYAAKANGRNNFHYFTPSMQQEAMVRMLLIKELRIAIEEQQFELFFQPIVDLTSGAIDKAEALIRWKHPTKGYVSPIEFIPILEETRMIIKVGKWVFIESVKQAKIWRKRYHPNFQVSVNTSPLQFQSNSTIDWHLLTKNMGLAAQAIGIEITESMLMEGHDDISSHLLKLRDNGFQVSLDDFGTGYSSLSYLRKFDIDYLKIDKSFVKNLSDGSDDMVLCEAIIVMAHKLGLKVIAEGVENNVQQRLLAHANCDYGQGYHFAKPIPADEFELLLEKQAQAQAKYNVASEHSA</sequence>
<dbReference type="Pfam" id="PF00990">
    <property type="entry name" value="GGDEF"/>
    <property type="match status" value="1"/>
</dbReference>
<dbReference type="Proteomes" id="UP000315439">
    <property type="component" value="Unassembled WGS sequence"/>
</dbReference>
<dbReference type="InterPro" id="IPR029787">
    <property type="entry name" value="Nucleotide_cyclase"/>
</dbReference>
<dbReference type="SUPFAM" id="SSF53850">
    <property type="entry name" value="Periplasmic binding protein-like II"/>
    <property type="match status" value="1"/>
</dbReference>
<accession>A0A545UAG6</accession>
<dbReference type="PROSITE" id="PS50887">
    <property type="entry name" value="GGDEF"/>
    <property type="match status" value="1"/>
</dbReference>
<dbReference type="GO" id="GO:0003824">
    <property type="term" value="F:catalytic activity"/>
    <property type="evidence" value="ECO:0007669"/>
    <property type="project" value="UniProtKB-ARBA"/>
</dbReference>
<dbReference type="InterPro" id="IPR052155">
    <property type="entry name" value="Biofilm_reg_signaling"/>
</dbReference>
<dbReference type="InterPro" id="IPR000160">
    <property type="entry name" value="GGDEF_dom"/>
</dbReference>
<evidence type="ECO:0000313" key="5">
    <source>
        <dbReference type="Proteomes" id="UP000315439"/>
    </source>
</evidence>
<evidence type="ECO:0000313" key="4">
    <source>
        <dbReference type="EMBL" id="TQV86413.1"/>
    </source>
</evidence>
<proteinExistence type="predicted"/>
<dbReference type="Pfam" id="PF00563">
    <property type="entry name" value="EAL"/>
    <property type="match status" value="1"/>
</dbReference>
<dbReference type="InterPro" id="IPR001638">
    <property type="entry name" value="Solute-binding_3/MltF_N"/>
</dbReference>
<dbReference type="InterPro" id="IPR043128">
    <property type="entry name" value="Rev_trsase/Diguanyl_cyclase"/>
</dbReference>
<evidence type="ECO:0000259" key="2">
    <source>
        <dbReference type="PROSITE" id="PS50883"/>
    </source>
</evidence>
<dbReference type="PANTHER" id="PTHR44757">
    <property type="entry name" value="DIGUANYLATE CYCLASE DGCP"/>
    <property type="match status" value="1"/>
</dbReference>
<evidence type="ECO:0000256" key="1">
    <source>
        <dbReference type="ARBA" id="ARBA00001946"/>
    </source>
</evidence>
<dbReference type="SUPFAM" id="SSF141868">
    <property type="entry name" value="EAL domain-like"/>
    <property type="match status" value="1"/>
</dbReference>
<dbReference type="SMART" id="SM00052">
    <property type="entry name" value="EAL"/>
    <property type="match status" value="1"/>
</dbReference>
<dbReference type="OrthoDB" id="8416215at2"/>
<dbReference type="SMART" id="SM00062">
    <property type="entry name" value="PBPb"/>
    <property type="match status" value="1"/>
</dbReference>
<dbReference type="Pfam" id="PF00497">
    <property type="entry name" value="SBP_bac_3"/>
    <property type="match status" value="1"/>
</dbReference>
<dbReference type="SMART" id="SM00267">
    <property type="entry name" value="GGDEF"/>
    <property type="match status" value="1"/>
</dbReference>
<comment type="caution">
    <text evidence="4">The sequence shown here is derived from an EMBL/GenBank/DDBJ whole genome shotgun (WGS) entry which is preliminary data.</text>
</comment>
<dbReference type="SUPFAM" id="SSF55073">
    <property type="entry name" value="Nucleotide cyclase"/>
    <property type="match status" value="1"/>
</dbReference>
<name>A0A545UAG6_9GAMM</name>
<dbReference type="CDD" id="cd01949">
    <property type="entry name" value="GGDEF"/>
    <property type="match status" value="1"/>
</dbReference>
<organism evidence="4 5">
    <name type="scientific">Aliikangiella coralliicola</name>
    <dbReference type="NCBI Taxonomy" id="2592383"/>
    <lineage>
        <taxon>Bacteria</taxon>
        <taxon>Pseudomonadati</taxon>
        <taxon>Pseudomonadota</taxon>
        <taxon>Gammaproteobacteria</taxon>
        <taxon>Oceanospirillales</taxon>
        <taxon>Pleioneaceae</taxon>
        <taxon>Aliikangiella</taxon>
    </lineage>
</organism>
<dbReference type="InterPro" id="IPR035919">
    <property type="entry name" value="EAL_sf"/>
</dbReference>
<protein>
    <submittedName>
        <fullName evidence="4">EAL domain-containing protein</fullName>
    </submittedName>
</protein>
<dbReference type="EMBL" id="VIKS01000010">
    <property type="protein sequence ID" value="TQV86413.1"/>
    <property type="molecule type" value="Genomic_DNA"/>
</dbReference>
<dbReference type="Gene3D" id="3.30.70.270">
    <property type="match status" value="1"/>
</dbReference>
<feature type="domain" description="GGDEF" evidence="3">
    <location>
        <begin position="352"/>
        <end position="484"/>
    </location>
</feature>
<gene>
    <name evidence="4" type="ORF">FLL46_15960</name>
</gene>
<dbReference type="PANTHER" id="PTHR44757:SF2">
    <property type="entry name" value="BIOFILM ARCHITECTURE MAINTENANCE PROTEIN MBAA"/>
    <property type="match status" value="1"/>
</dbReference>
<dbReference type="Gene3D" id="3.40.190.10">
    <property type="entry name" value="Periplasmic binding protein-like II"/>
    <property type="match status" value="2"/>
</dbReference>
<dbReference type="FunFam" id="3.30.70.270:FF:000001">
    <property type="entry name" value="Diguanylate cyclase domain protein"/>
    <property type="match status" value="1"/>
</dbReference>
<dbReference type="RefSeq" id="WP_142932336.1">
    <property type="nucleotide sequence ID" value="NZ_ML660166.1"/>
</dbReference>
<feature type="domain" description="EAL" evidence="2">
    <location>
        <begin position="493"/>
        <end position="746"/>
    </location>
</feature>
<reference evidence="4 5" key="1">
    <citation type="submission" date="2019-07" db="EMBL/GenBank/DDBJ databases">
        <title>Draft genome for Aliikangiella sp. M105.</title>
        <authorList>
            <person name="Wang G."/>
        </authorList>
    </citation>
    <scope>NUCLEOTIDE SEQUENCE [LARGE SCALE GENOMIC DNA]</scope>
    <source>
        <strain evidence="4 5">M105</strain>
    </source>
</reference>
<dbReference type="AlphaFoldDB" id="A0A545UAG6"/>
<dbReference type="CDD" id="cd13708">
    <property type="entry name" value="PBP2_BvgS_like_1"/>
    <property type="match status" value="1"/>
</dbReference>